<name>A0A3A9KD72_9BACI</name>
<keyword evidence="2 6" id="KW-0378">Hydrolase</keyword>
<dbReference type="Pfam" id="PF04616">
    <property type="entry name" value="Glyco_hydro_43"/>
    <property type="match status" value="1"/>
</dbReference>
<dbReference type="OrthoDB" id="9801455at2"/>
<gene>
    <name evidence="8" type="ORF">CR203_06405</name>
</gene>
<proteinExistence type="inferred from homology"/>
<dbReference type="Proteomes" id="UP000281498">
    <property type="component" value="Unassembled WGS sequence"/>
</dbReference>
<evidence type="ECO:0000256" key="4">
    <source>
        <dbReference type="PIRSR" id="PIRSR606710-1"/>
    </source>
</evidence>
<dbReference type="CDD" id="cd09000">
    <property type="entry name" value="GH43_SXA-like"/>
    <property type="match status" value="1"/>
</dbReference>
<dbReference type="PANTHER" id="PTHR42812:SF12">
    <property type="entry name" value="BETA-XYLOSIDASE-RELATED"/>
    <property type="match status" value="1"/>
</dbReference>
<feature type="active site" description="Proton acceptor" evidence="4">
    <location>
        <position position="14"/>
    </location>
</feature>
<evidence type="ECO:0000256" key="5">
    <source>
        <dbReference type="PIRSR" id="PIRSR606710-2"/>
    </source>
</evidence>
<dbReference type="Pfam" id="PF17851">
    <property type="entry name" value="GH43_C2"/>
    <property type="match status" value="1"/>
</dbReference>
<evidence type="ECO:0000256" key="2">
    <source>
        <dbReference type="ARBA" id="ARBA00022801"/>
    </source>
</evidence>
<sequence length="535" mass="62312">MKIENPILKGFHPDPSIVRVGEDYFIVTSTFEWWPGVRLHRSKDLKNWEILPYPLNRKSQLDLTGVGDSQGIWAPCLTYDNGIFYLVYTVVTSFYCNMQDTKNFLVMAESVEGTWSEPIALNNFGFDPSLFHDTDGRKYIISMVTDHRVPQKYGGRLLLQEYDPKQQKMVGELKDIYQGEHGYLEGPHIYRRGEFYYLFAAERGTGEEHGQVILRSQSIWGPYESYENNNSILTSRNNPEHNIQKAGHADLVQAADGDWYMVHLCGRPLNVKNPDNHKKLPAKRRYTLGRETALQKVYWTEDGWLRLSNGTSLPEVVVELDNKEQPIERKSTIDDFDKTELDLEFQSLRNPLTEENYSLTERPGYLRLYGRDGLSSRFNQSLIARRWTEFEFEAETKIEFIPKNFKQMAGLVCLYDVENFYYLHVTFDEDLGRCISIIKSENRKIEYPIKFIPVRGNEIYLKVIVDHHKLQFLYSIDRQRYKKVGPEMDASILSDEACDQGWFKGAMVGICCQDMAGSAIEADFDWFKYQVPFHK</sequence>
<dbReference type="SUPFAM" id="SSF75005">
    <property type="entry name" value="Arabinanase/levansucrase/invertase"/>
    <property type="match status" value="1"/>
</dbReference>
<dbReference type="RefSeq" id="WP_110938841.1">
    <property type="nucleotide sequence ID" value="NZ_KZ614147.1"/>
</dbReference>
<keyword evidence="3 6" id="KW-0326">Glycosidase</keyword>
<dbReference type="Gene3D" id="2.60.120.200">
    <property type="match status" value="1"/>
</dbReference>
<dbReference type="AlphaFoldDB" id="A0A3A9KD72"/>
<dbReference type="Gene3D" id="2.115.10.20">
    <property type="entry name" value="Glycosyl hydrolase domain, family 43"/>
    <property type="match status" value="1"/>
</dbReference>
<dbReference type="EMBL" id="PDOE01000002">
    <property type="protein sequence ID" value="RKL68461.1"/>
    <property type="molecule type" value="Genomic_DNA"/>
</dbReference>
<dbReference type="SUPFAM" id="SSF49899">
    <property type="entry name" value="Concanavalin A-like lectins/glucanases"/>
    <property type="match status" value="1"/>
</dbReference>
<dbReference type="InterPro" id="IPR051795">
    <property type="entry name" value="Glycosyl_Hydrlase_43"/>
</dbReference>
<dbReference type="InterPro" id="IPR023296">
    <property type="entry name" value="Glyco_hydro_beta-prop_sf"/>
</dbReference>
<evidence type="ECO:0000256" key="6">
    <source>
        <dbReference type="RuleBase" id="RU361187"/>
    </source>
</evidence>
<organism evidence="8 9">
    <name type="scientific">Salipaludibacillus neizhouensis</name>
    <dbReference type="NCBI Taxonomy" id="885475"/>
    <lineage>
        <taxon>Bacteria</taxon>
        <taxon>Bacillati</taxon>
        <taxon>Bacillota</taxon>
        <taxon>Bacilli</taxon>
        <taxon>Bacillales</taxon>
        <taxon>Bacillaceae</taxon>
    </lineage>
</organism>
<accession>A0A3A9KD72</accession>
<reference evidence="8 9" key="1">
    <citation type="submission" date="2017-10" db="EMBL/GenBank/DDBJ databases">
        <title>Bacillus sp. nov., a halophilic bacterium isolated from a Keqin Lake.</title>
        <authorList>
            <person name="Wang H."/>
        </authorList>
    </citation>
    <scope>NUCLEOTIDE SEQUENCE [LARGE SCALE GENOMIC DNA]</scope>
    <source>
        <strain evidence="8 9">KCTC 13187</strain>
    </source>
</reference>
<feature type="active site" description="Proton donor" evidence="4">
    <location>
        <position position="185"/>
    </location>
</feature>
<evidence type="ECO:0000259" key="7">
    <source>
        <dbReference type="Pfam" id="PF17851"/>
    </source>
</evidence>
<evidence type="ECO:0000313" key="9">
    <source>
        <dbReference type="Proteomes" id="UP000281498"/>
    </source>
</evidence>
<evidence type="ECO:0000256" key="1">
    <source>
        <dbReference type="ARBA" id="ARBA00009865"/>
    </source>
</evidence>
<protein>
    <submittedName>
        <fullName evidence="8">Glycoside hydrolase 43 family protein</fullName>
    </submittedName>
</protein>
<dbReference type="InterPro" id="IPR013320">
    <property type="entry name" value="ConA-like_dom_sf"/>
</dbReference>
<dbReference type="GO" id="GO:0005975">
    <property type="term" value="P:carbohydrate metabolic process"/>
    <property type="evidence" value="ECO:0007669"/>
    <property type="project" value="InterPro"/>
</dbReference>
<comment type="caution">
    <text evidence="8">The sequence shown here is derived from an EMBL/GenBank/DDBJ whole genome shotgun (WGS) entry which is preliminary data.</text>
</comment>
<feature type="domain" description="Beta-xylosidase C-terminal Concanavalin A-like" evidence="7">
    <location>
        <begin position="334"/>
        <end position="530"/>
    </location>
</feature>
<dbReference type="InterPro" id="IPR041542">
    <property type="entry name" value="GH43_C2"/>
</dbReference>
<dbReference type="InterPro" id="IPR006710">
    <property type="entry name" value="Glyco_hydro_43"/>
</dbReference>
<comment type="similarity">
    <text evidence="1 6">Belongs to the glycosyl hydrolase 43 family.</text>
</comment>
<keyword evidence="9" id="KW-1185">Reference proteome</keyword>
<evidence type="ECO:0000313" key="8">
    <source>
        <dbReference type="EMBL" id="RKL68461.1"/>
    </source>
</evidence>
<dbReference type="GO" id="GO:0004553">
    <property type="term" value="F:hydrolase activity, hydrolyzing O-glycosyl compounds"/>
    <property type="evidence" value="ECO:0007669"/>
    <property type="project" value="InterPro"/>
</dbReference>
<evidence type="ECO:0000256" key="3">
    <source>
        <dbReference type="ARBA" id="ARBA00023295"/>
    </source>
</evidence>
<feature type="site" description="Important for catalytic activity, responsible for pKa modulation of the active site Glu and correct orientation of both the proton donor and substrate" evidence="5">
    <location>
        <position position="127"/>
    </location>
</feature>
<dbReference type="PANTHER" id="PTHR42812">
    <property type="entry name" value="BETA-XYLOSIDASE"/>
    <property type="match status" value="1"/>
</dbReference>